<evidence type="ECO:0000313" key="3">
    <source>
        <dbReference type="Proteomes" id="UP001175227"/>
    </source>
</evidence>
<sequence length="110" mass="12586">MRSFLPRRPLAVRRRYSTQRSAHAQWYADLVPAMIPIALLGSAVYLGLQLVQTSLSHEKFLDDANRRVKELEAEVESLHAARQQSQQPSVSETPSSQSPPSQSPTRWRFW</sequence>
<evidence type="ECO:0000313" key="2">
    <source>
        <dbReference type="EMBL" id="KAK0490714.1"/>
    </source>
</evidence>
<gene>
    <name evidence="2" type="ORF">IW261DRAFT_33257</name>
</gene>
<organism evidence="2 3">
    <name type="scientific">Armillaria novae-zelandiae</name>
    <dbReference type="NCBI Taxonomy" id="153914"/>
    <lineage>
        <taxon>Eukaryota</taxon>
        <taxon>Fungi</taxon>
        <taxon>Dikarya</taxon>
        <taxon>Basidiomycota</taxon>
        <taxon>Agaricomycotina</taxon>
        <taxon>Agaricomycetes</taxon>
        <taxon>Agaricomycetidae</taxon>
        <taxon>Agaricales</taxon>
        <taxon>Marasmiineae</taxon>
        <taxon>Physalacriaceae</taxon>
        <taxon>Armillaria</taxon>
    </lineage>
</organism>
<name>A0AA39PW42_9AGAR</name>
<protein>
    <submittedName>
        <fullName evidence="2">Uncharacterized protein</fullName>
    </submittedName>
</protein>
<dbReference type="Proteomes" id="UP001175227">
    <property type="component" value="Unassembled WGS sequence"/>
</dbReference>
<reference evidence="2" key="1">
    <citation type="submission" date="2023-06" db="EMBL/GenBank/DDBJ databases">
        <authorList>
            <consortium name="Lawrence Berkeley National Laboratory"/>
            <person name="Ahrendt S."/>
            <person name="Sahu N."/>
            <person name="Indic B."/>
            <person name="Wong-Bajracharya J."/>
            <person name="Merenyi Z."/>
            <person name="Ke H.-M."/>
            <person name="Monk M."/>
            <person name="Kocsube S."/>
            <person name="Drula E."/>
            <person name="Lipzen A."/>
            <person name="Balint B."/>
            <person name="Henrissat B."/>
            <person name="Andreopoulos B."/>
            <person name="Martin F.M."/>
            <person name="Harder C.B."/>
            <person name="Rigling D."/>
            <person name="Ford K.L."/>
            <person name="Foster G.D."/>
            <person name="Pangilinan J."/>
            <person name="Papanicolaou A."/>
            <person name="Barry K."/>
            <person name="LaButti K."/>
            <person name="Viragh M."/>
            <person name="Koriabine M."/>
            <person name="Yan M."/>
            <person name="Riley R."/>
            <person name="Champramary S."/>
            <person name="Plett K.L."/>
            <person name="Tsai I.J."/>
            <person name="Slot J."/>
            <person name="Sipos G."/>
            <person name="Plett J."/>
            <person name="Nagy L.G."/>
            <person name="Grigoriev I.V."/>
        </authorList>
    </citation>
    <scope>NUCLEOTIDE SEQUENCE</scope>
    <source>
        <strain evidence="2">ICMP 16352</strain>
    </source>
</reference>
<comment type="caution">
    <text evidence="2">The sequence shown here is derived from an EMBL/GenBank/DDBJ whole genome shotgun (WGS) entry which is preliminary data.</text>
</comment>
<feature type="compositionally biased region" description="Low complexity" evidence="1">
    <location>
        <begin position="83"/>
        <end position="104"/>
    </location>
</feature>
<accession>A0AA39PW42</accession>
<dbReference type="EMBL" id="JAUEPR010000001">
    <property type="protein sequence ID" value="KAK0490714.1"/>
    <property type="molecule type" value="Genomic_DNA"/>
</dbReference>
<dbReference type="AlphaFoldDB" id="A0AA39PW42"/>
<proteinExistence type="predicted"/>
<keyword evidence="3" id="KW-1185">Reference proteome</keyword>
<evidence type="ECO:0000256" key="1">
    <source>
        <dbReference type="SAM" id="MobiDB-lite"/>
    </source>
</evidence>
<feature type="region of interest" description="Disordered" evidence="1">
    <location>
        <begin position="73"/>
        <end position="110"/>
    </location>
</feature>